<dbReference type="EMBL" id="HBIA01006298">
    <property type="protein sequence ID" value="CAE0231416.1"/>
    <property type="molecule type" value="Transcribed_RNA"/>
</dbReference>
<name>A0A7S3CLA3_9SPIT</name>
<organism evidence="2">
    <name type="scientific">Strombidium rassoulzadegani</name>
    <dbReference type="NCBI Taxonomy" id="1082188"/>
    <lineage>
        <taxon>Eukaryota</taxon>
        <taxon>Sar</taxon>
        <taxon>Alveolata</taxon>
        <taxon>Ciliophora</taxon>
        <taxon>Intramacronucleata</taxon>
        <taxon>Spirotrichea</taxon>
        <taxon>Oligotrichia</taxon>
        <taxon>Strombidiidae</taxon>
        <taxon>Strombidium</taxon>
    </lineage>
</organism>
<proteinExistence type="predicted"/>
<keyword evidence="1" id="KW-0812">Transmembrane</keyword>
<keyword evidence="1" id="KW-0472">Membrane</keyword>
<keyword evidence="1" id="KW-1133">Transmembrane helix</keyword>
<sequence>MSTSVRPLTVSEEIHARGQPLTGISTIFGFTFGVLTHMRMHKVTAQCNWFPTPQSKLVGSAMMVGGGVLGYLTGKFLFSDFGLQRLIKQHELDRASNTAVHRQDLTSH</sequence>
<protein>
    <submittedName>
        <fullName evidence="2">Uncharacterized protein</fullName>
    </submittedName>
</protein>
<evidence type="ECO:0000313" key="2">
    <source>
        <dbReference type="EMBL" id="CAE0231416.1"/>
    </source>
</evidence>
<gene>
    <name evidence="2" type="ORF">SRAS04492_LOCUS3213</name>
</gene>
<reference evidence="2" key="1">
    <citation type="submission" date="2021-01" db="EMBL/GenBank/DDBJ databases">
        <authorList>
            <person name="Corre E."/>
            <person name="Pelletier E."/>
            <person name="Niang G."/>
            <person name="Scheremetjew M."/>
            <person name="Finn R."/>
            <person name="Kale V."/>
            <person name="Holt S."/>
            <person name="Cochrane G."/>
            <person name="Meng A."/>
            <person name="Brown T."/>
            <person name="Cohen L."/>
        </authorList>
    </citation>
    <scope>NUCLEOTIDE SEQUENCE</scope>
    <source>
        <strain evidence="2">Ras09</strain>
    </source>
</reference>
<feature type="transmembrane region" description="Helical" evidence="1">
    <location>
        <begin position="58"/>
        <end position="78"/>
    </location>
</feature>
<evidence type="ECO:0000256" key="1">
    <source>
        <dbReference type="SAM" id="Phobius"/>
    </source>
</evidence>
<feature type="transmembrane region" description="Helical" evidence="1">
    <location>
        <begin position="21"/>
        <end position="38"/>
    </location>
</feature>
<dbReference type="AlphaFoldDB" id="A0A7S3CLA3"/>
<accession>A0A7S3CLA3</accession>